<dbReference type="GeneID" id="88856663"/>
<organism evidence="3 4">
    <name type="scientific">Xenorhabdus griffiniae</name>
    <dbReference type="NCBI Taxonomy" id="351672"/>
    <lineage>
        <taxon>Bacteria</taxon>
        <taxon>Pseudomonadati</taxon>
        <taxon>Pseudomonadota</taxon>
        <taxon>Gammaproteobacteria</taxon>
        <taxon>Enterobacterales</taxon>
        <taxon>Morganellaceae</taxon>
        <taxon>Xenorhabdus</taxon>
    </lineage>
</organism>
<sequence length="274" mass="31115">MGNVARMADYRPRPEVVERKVADVEDGFTRIANELLESIASSDLTARQLKVMLAIIRKTYGFGKKSDRIADSQVAEITGLSRQNVNKAKNELISMRFLIIDDNKIGVNKVTTEWINQSRDSVSNLKTKKVSNLETDDVSNVETHKRNTVKKKEKNPLTPTGGDDEVVKPKKRKPSPQINYDDYLNAYNEEVGDRLPHAVEVNTKRQRALKKIISKLVTQNVDGWRAYVRAFVKMARPFYFGKSKTGWTADIDFLLRETTLTGVREGKFAGEDHE</sequence>
<dbReference type="EMBL" id="CP133647">
    <property type="protein sequence ID" value="WNH00938.1"/>
    <property type="molecule type" value="Genomic_DNA"/>
</dbReference>
<gene>
    <name evidence="3" type="ORF">QL112_013860</name>
</gene>
<name>A0ABY9XEC1_9GAMM</name>
<accession>A0ABY9XEC1</accession>
<dbReference type="Pfam" id="PF04492">
    <property type="entry name" value="Phage_rep_O"/>
    <property type="match status" value="1"/>
</dbReference>
<keyword evidence="4" id="KW-1185">Reference proteome</keyword>
<feature type="region of interest" description="Disordered" evidence="1">
    <location>
        <begin position="136"/>
        <end position="178"/>
    </location>
</feature>
<evidence type="ECO:0000259" key="2">
    <source>
        <dbReference type="Pfam" id="PF04492"/>
    </source>
</evidence>
<dbReference type="NCBIfam" id="TIGR01610">
    <property type="entry name" value="phage_O_Nterm"/>
    <property type="match status" value="1"/>
</dbReference>
<dbReference type="Proteomes" id="UP001300348">
    <property type="component" value="Chromosome"/>
</dbReference>
<dbReference type="InterPro" id="IPR036388">
    <property type="entry name" value="WH-like_DNA-bd_sf"/>
</dbReference>
<protein>
    <submittedName>
        <fullName evidence="3">Replication protein</fullName>
    </submittedName>
</protein>
<proteinExistence type="predicted"/>
<reference evidence="3 4" key="1">
    <citation type="journal article" date="2023" name="Access Microbiol">
        <title>The genome of a steinernematid-associated Pseudomonas piscis bacterium encodes the biosynthesis of insect toxins.</title>
        <authorList>
            <person name="Awori R.M."/>
            <person name="Hendre P."/>
            <person name="Amugune N.O."/>
        </authorList>
    </citation>
    <scope>NUCLEOTIDE SEQUENCE [LARGE SCALE GENOMIC DNA]</scope>
    <source>
        <strain evidence="3 4">97</strain>
    </source>
</reference>
<feature type="domain" description="Bacteriophage lambda Replication protein O N-terminal" evidence="2">
    <location>
        <begin position="20"/>
        <end position="114"/>
    </location>
</feature>
<evidence type="ECO:0000313" key="4">
    <source>
        <dbReference type="Proteomes" id="UP001300348"/>
    </source>
</evidence>
<dbReference type="Gene3D" id="1.10.10.10">
    <property type="entry name" value="Winged helix-like DNA-binding domain superfamily/Winged helix DNA-binding domain"/>
    <property type="match status" value="1"/>
</dbReference>
<dbReference type="RefSeq" id="WP_189760947.1">
    <property type="nucleotide sequence ID" value="NZ_CAWPOC010000028.1"/>
</dbReference>
<evidence type="ECO:0000313" key="3">
    <source>
        <dbReference type="EMBL" id="WNH00938.1"/>
    </source>
</evidence>
<evidence type="ECO:0000256" key="1">
    <source>
        <dbReference type="SAM" id="MobiDB-lite"/>
    </source>
</evidence>
<dbReference type="InterPro" id="IPR006497">
    <property type="entry name" value="Phage_lambda_VrpO_N"/>
</dbReference>